<name>G9YHV5_9FIRM</name>
<evidence type="ECO:0000256" key="1">
    <source>
        <dbReference type="ARBA" id="ARBA00023125"/>
    </source>
</evidence>
<dbReference type="Proteomes" id="UP000005481">
    <property type="component" value="Unassembled WGS sequence"/>
</dbReference>
<dbReference type="HOGENOM" id="CLU_069356_30_3_9"/>
<sequence>MEETIRDKVLKVALKELNQRGPDFHMDDLARHLHISKRTLYEHFSSKQEIVKEAIISVMDDLYAHHVRLINDKKMSIEDKLLAYFHARSELIELISLRQYEAILRKMPDIGPDLEVQSKRDWDLLLHFLQDVEKTKGYKNFYALALLHMLMGAGNSILNHLDELDDERYLTYPEYMDECMRIVLYGIKK</sequence>
<dbReference type="OrthoDB" id="9812134at2"/>
<evidence type="ECO:0000313" key="5">
    <source>
        <dbReference type="Proteomes" id="UP000005481"/>
    </source>
</evidence>
<proteinExistence type="predicted"/>
<dbReference type="InterPro" id="IPR009057">
    <property type="entry name" value="Homeodomain-like_sf"/>
</dbReference>
<keyword evidence="1 2" id="KW-0238">DNA-binding</keyword>
<organism evidence="4 5">
    <name type="scientific">Anaeroglobus geminatus F0357</name>
    <dbReference type="NCBI Taxonomy" id="861450"/>
    <lineage>
        <taxon>Bacteria</taxon>
        <taxon>Bacillati</taxon>
        <taxon>Bacillota</taxon>
        <taxon>Negativicutes</taxon>
        <taxon>Veillonellales</taxon>
        <taxon>Veillonellaceae</taxon>
        <taxon>Anaeroglobus</taxon>
    </lineage>
</organism>
<dbReference type="STRING" id="861450.HMPREF0080_01239"/>
<keyword evidence="5" id="KW-1185">Reference proteome</keyword>
<comment type="caution">
    <text evidence="4">The sequence shown here is derived from an EMBL/GenBank/DDBJ whole genome shotgun (WGS) entry which is preliminary data.</text>
</comment>
<gene>
    <name evidence="4" type="ORF">HMPREF0080_01239</name>
</gene>
<dbReference type="InterPro" id="IPR001647">
    <property type="entry name" value="HTH_TetR"/>
</dbReference>
<dbReference type="RefSeq" id="WP_006790215.1">
    <property type="nucleotide sequence ID" value="NZ_JH417588.1"/>
</dbReference>
<evidence type="ECO:0000313" key="4">
    <source>
        <dbReference type="EMBL" id="EHM40385.1"/>
    </source>
</evidence>
<dbReference type="PRINTS" id="PR00455">
    <property type="entry name" value="HTHTETR"/>
</dbReference>
<dbReference type="SUPFAM" id="SSF46689">
    <property type="entry name" value="Homeodomain-like"/>
    <property type="match status" value="1"/>
</dbReference>
<dbReference type="EMBL" id="AGCJ01000046">
    <property type="protein sequence ID" value="EHM40385.1"/>
    <property type="molecule type" value="Genomic_DNA"/>
</dbReference>
<accession>G9YHV5</accession>
<evidence type="ECO:0000256" key="2">
    <source>
        <dbReference type="PROSITE-ProRule" id="PRU00335"/>
    </source>
</evidence>
<dbReference type="AlphaFoldDB" id="G9YHV5"/>
<dbReference type="PATRIC" id="fig|861450.3.peg.1154"/>
<reference evidence="4 5" key="1">
    <citation type="submission" date="2011-08" db="EMBL/GenBank/DDBJ databases">
        <authorList>
            <person name="Weinstock G."/>
            <person name="Sodergren E."/>
            <person name="Clifton S."/>
            <person name="Fulton L."/>
            <person name="Fulton B."/>
            <person name="Courtney L."/>
            <person name="Fronick C."/>
            <person name="Harrison M."/>
            <person name="Strong C."/>
            <person name="Farmer C."/>
            <person name="Delahaunty K."/>
            <person name="Markovic C."/>
            <person name="Hall O."/>
            <person name="Minx P."/>
            <person name="Tomlinson C."/>
            <person name="Mitreva M."/>
            <person name="Hou S."/>
            <person name="Chen J."/>
            <person name="Wollam A."/>
            <person name="Pepin K.H."/>
            <person name="Johnson M."/>
            <person name="Bhonagiri V."/>
            <person name="Zhang X."/>
            <person name="Suruliraj S."/>
            <person name="Warren W."/>
            <person name="Chinwalla A."/>
            <person name="Mardis E.R."/>
            <person name="Wilson R.K."/>
        </authorList>
    </citation>
    <scope>NUCLEOTIDE SEQUENCE [LARGE SCALE GENOMIC DNA]</scope>
    <source>
        <strain evidence="4 5">F0357</strain>
    </source>
</reference>
<dbReference type="PROSITE" id="PS50977">
    <property type="entry name" value="HTH_TETR_2"/>
    <property type="match status" value="1"/>
</dbReference>
<dbReference type="Pfam" id="PF00440">
    <property type="entry name" value="TetR_N"/>
    <property type="match status" value="1"/>
</dbReference>
<protein>
    <submittedName>
        <fullName evidence="4">Transcriptional regulator, TetR family</fullName>
    </submittedName>
</protein>
<feature type="domain" description="HTH tetR-type" evidence="3">
    <location>
        <begin position="3"/>
        <end position="62"/>
    </location>
</feature>
<dbReference type="Gene3D" id="1.10.357.10">
    <property type="entry name" value="Tetracycline Repressor, domain 2"/>
    <property type="match status" value="1"/>
</dbReference>
<evidence type="ECO:0000259" key="3">
    <source>
        <dbReference type="PROSITE" id="PS50977"/>
    </source>
</evidence>
<dbReference type="GO" id="GO:0003677">
    <property type="term" value="F:DNA binding"/>
    <property type="evidence" value="ECO:0007669"/>
    <property type="project" value="UniProtKB-UniRule"/>
</dbReference>
<feature type="DNA-binding region" description="H-T-H motif" evidence="2">
    <location>
        <begin position="25"/>
        <end position="44"/>
    </location>
</feature>
<dbReference type="eggNOG" id="COG1309">
    <property type="taxonomic scope" value="Bacteria"/>
</dbReference>